<reference evidence="1 2" key="1">
    <citation type="journal article" date="2021" name="Sci. Rep.">
        <title>Chromosome anchoring in Senegalese sole (Solea senegalensis) reveals sex-associated markers and genome rearrangements in flatfish.</title>
        <authorList>
            <person name="Guerrero-Cozar I."/>
            <person name="Gomez-Garrido J."/>
            <person name="Berbel C."/>
            <person name="Martinez-Blanch J.F."/>
            <person name="Alioto T."/>
            <person name="Claros M.G."/>
            <person name="Gagnaire P.A."/>
            <person name="Manchado M."/>
        </authorList>
    </citation>
    <scope>NUCLEOTIDE SEQUENCE [LARGE SCALE GENOMIC DNA]</scope>
    <source>
        <strain evidence="1">Sse05_10M</strain>
    </source>
</reference>
<keyword evidence="2" id="KW-1185">Reference proteome</keyword>
<dbReference type="AlphaFoldDB" id="A0AAV6Q833"/>
<evidence type="ECO:0000313" key="1">
    <source>
        <dbReference type="EMBL" id="KAG7483217.1"/>
    </source>
</evidence>
<evidence type="ECO:0000313" key="2">
    <source>
        <dbReference type="Proteomes" id="UP000693946"/>
    </source>
</evidence>
<dbReference type="Proteomes" id="UP000693946">
    <property type="component" value="Linkage Group LG7"/>
</dbReference>
<protein>
    <submittedName>
        <fullName evidence="1">Uncharacterized protein</fullName>
    </submittedName>
</protein>
<proteinExistence type="predicted"/>
<sequence>MFRTKGGVAGPKHKAYMLHSLSQDVGKDGLKEDSAEYLMKICVLHGSAGSTLEGPTPSSRELRFLMIVDL</sequence>
<dbReference type="EMBL" id="JAGKHQ010000019">
    <property type="protein sequence ID" value="KAG7483217.1"/>
    <property type="molecule type" value="Genomic_DNA"/>
</dbReference>
<organism evidence="1 2">
    <name type="scientific">Solea senegalensis</name>
    <name type="common">Senegalese sole</name>
    <dbReference type="NCBI Taxonomy" id="28829"/>
    <lineage>
        <taxon>Eukaryota</taxon>
        <taxon>Metazoa</taxon>
        <taxon>Chordata</taxon>
        <taxon>Craniata</taxon>
        <taxon>Vertebrata</taxon>
        <taxon>Euteleostomi</taxon>
        <taxon>Actinopterygii</taxon>
        <taxon>Neopterygii</taxon>
        <taxon>Teleostei</taxon>
        <taxon>Neoteleostei</taxon>
        <taxon>Acanthomorphata</taxon>
        <taxon>Carangaria</taxon>
        <taxon>Pleuronectiformes</taxon>
        <taxon>Pleuronectoidei</taxon>
        <taxon>Soleidae</taxon>
        <taxon>Solea</taxon>
    </lineage>
</organism>
<name>A0AAV6Q833_SOLSE</name>
<gene>
    <name evidence="1" type="ORF">JOB18_042953</name>
</gene>
<accession>A0AAV6Q833</accession>
<comment type="caution">
    <text evidence="1">The sequence shown here is derived from an EMBL/GenBank/DDBJ whole genome shotgun (WGS) entry which is preliminary data.</text>
</comment>